<evidence type="ECO:0000313" key="3">
    <source>
        <dbReference type="Proteomes" id="UP000785679"/>
    </source>
</evidence>
<reference evidence="2" key="1">
    <citation type="submission" date="2019-06" db="EMBL/GenBank/DDBJ databases">
        <authorList>
            <person name="Zheng W."/>
        </authorList>
    </citation>
    <scope>NUCLEOTIDE SEQUENCE</scope>
    <source>
        <strain evidence="2">QDHG01</strain>
    </source>
</reference>
<feature type="compositionally biased region" description="Basic residues" evidence="1">
    <location>
        <begin position="62"/>
        <end position="78"/>
    </location>
</feature>
<dbReference type="EMBL" id="RRYP01000944">
    <property type="protein sequence ID" value="TNV86622.1"/>
    <property type="molecule type" value="Genomic_DNA"/>
</dbReference>
<dbReference type="Proteomes" id="UP000785679">
    <property type="component" value="Unassembled WGS sequence"/>
</dbReference>
<accession>A0A8J8P3V4</accession>
<protein>
    <submittedName>
        <fullName evidence="2">Uncharacterized protein</fullName>
    </submittedName>
</protein>
<evidence type="ECO:0000313" key="2">
    <source>
        <dbReference type="EMBL" id="TNV86622.1"/>
    </source>
</evidence>
<sequence>MLGIQIFNRLRSKCCTSKDKVTVLRKQVQKYAMPTIPETNEEVKQESIEEIKEEVKEESKERKPRRGKKLTLTSRRKQIPTNNEIAAPQQQQQHQSIFMKEFSIQQTFWQ</sequence>
<proteinExistence type="predicted"/>
<dbReference type="AlphaFoldDB" id="A0A8J8P3V4"/>
<gene>
    <name evidence="2" type="ORF">FGO68_gene1036</name>
</gene>
<evidence type="ECO:0000256" key="1">
    <source>
        <dbReference type="SAM" id="MobiDB-lite"/>
    </source>
</evidence>
<feature type="region of interest" description="Disordered" evidence="1">
    <location>
        <begin position="54"/>
        <end position="93"/>
    </location>
</feature>
<name>A0A8J8P3V4_HALGN</name>
<keyword evidence="3" id="KW-1185">Reference proteome</keyword>
<organism evidence="2 3">
    <name type="scientific">Halteria grandinella</name>
    <dbReference type="NCBI Taxonomy" id="5974"/>
    <lineage>
        <taxon>Eukaryota</taxon>
        <taxon>Sar</taxon>
        <taxon>Alveolata</taxon>
        <taxon>Ciliophora</taxon>
        <taxon>Intramacronucleata</taxon>
        <taxon>Spirotrichea</taxon>
        <taxon>Stichotrichia</taxon>
        <taxon>Sporadotrichida</taxon>
        <taxon>Halteriidae</taxon>
        <taxon>Halteria</taxon>
    </lineage>
</organism>
<comment type="caution">
    <text evidence="2">The sequence shown here is derived from an EMBL/GenBank/DDBJ whole genome shotgun (WGS) entry which is preliminary data.</text>
</comment>